<evidence type="ECO:0000313" key="4">
    <source>
        <dbReference type="EMBL" id="GAT32269.1"/>
    </source>
</evidence>
<evidence type="ECO:0000259" key="3">
    <source>
        <dbReference type="Pfam" id="PF17996"/>
    </source>
</evidence>
<dbReference type="InterPro" id="IPR052762">
    <property type="entry name" value="PCW_deacetylase/CE"/>
</dbReference>
<keyword evidence="5" id="KW-1185">Reference proteome</keyword>
<dbReference type="InterPro" id="IPR040794">
    <property type="entry name" value="CE2_N"/>
</dbReference>
<dbReference type="CDD" id="cd01831">
    <property type="entry name" value="Endoglucanase_E_like"/>
    <property type="match status" value="1"/>
</dbReference>
<evidence type="ECO:0000256" key="1">
    <source>
        <dbReference type="SAM" id="SignalP"/>
    </source>
</evidence>
<dbReference type="Proteomes" id="UP000076023">
    <property type="component" value="Unassembled WGS sequence"/>
</dbReference>
<dbReference type="STRING" id="690879.TSACC_2667"/>
<dbReference type="OrthoDB" id="9801375at2"/>
<dbReference type="InterPro" id="IPR037461">
    <property type="entry name" value="CtCE2-like_dom"/>
</dbReference>
<dbReference type="Gene3D" id="3.40.50.1110">
    <property type="entry name" value="SGNH hydrolase"/>
    <property type="match status" value="1"/>
</dbReference>
<gene>
    <name evidence="4" type="ORF">TSACC_2667</name>
</gene>
<dbReference type="EMBL" id="BDCO01000002">
    <property type="protein sequence ID" value="GAT32269.1"/>
    <property type="molecule type" value="Genomic_DNA"/>
</dbReference>
<feature type="chain" id="PRO_5007524433" evidence="1">
    <location>
        <begin position="22"/>
        <end position="395"/>
    </location>
</feature>
<dbReference type="Pfam" id="PF13472">
    <property type="entry name" value="Lipase_GDSL_2"/>
    <property type="match status" value="1"/>
</dbReference>
<comment type="caution">
    <text evidence="4">The sequence shown here is derived from an EMBL/GenBank/DDBJ whole genome shotgun (WGS) entry which is preliminary data.</text>
</comment>
<dbReference type="InterPro" id="IPR013830">
    <property type="entry name" value="SGNH_hydro"/>
</dbReference>
<keyword evidence="1" id="KW-0732">Signal</keyword>
<evidence type="ECO:0000313" key="5">
    <source>
        <dbReference type="Proteomes" id="UP000076023"/>
    </source>
</evidence>
<dbReference type="SUPFAM" id="SSF52266">
    <property type="entry name" value="SGNH hydrolase"/>
    <property type="match status" value="1"/>
</dbReference>
<dbReference type="Gene3D" id="2.60.120.260">
    <property type="entry name" value="Galactose-binding domain-like"/>
    <property type="match status" value="1"/>
</dbReference>
<organism evidence="4 5">
    <name type="scientific">Terrimicrobium sacchariphilum</name>
    <dbReference type="NCBI Taxonomy" id="690879"/>
    <lineage>
        <taxon>Bacteria</taxon>
        <taxon>Pseudomonadati</taxon>
        <taxon>Verrucomicrobiota</taxon>
        <taxon>Terrimicrobiia</taxon>
        <taxon>Terrimicrobiales</taxon>
        <taxon>Terrimicrobiaceae</taxon>
        <taxon>Terrimicrobium</taxon>
    </lineage>
</organism>
<sequence>MKLSFLLPALGLSLVAATVSAQEPLPSDDGSSITTVVTKVQPSKASPLPVAIPADHAAVRYSGRFEKKEDAAMVCAWPASAVTLRFQGTGAVANLGIGGNRVLVVVDGKPVKVLTGNSQEVGKVVPTVRLYSLAEGLPAGEHTITLVKITEANLGNVAFSGFQLPEGAAAKESPAPERKIQVIGDSISAGYGNEAASQKEHFSAETQNAYLTYGAMAARAFGADYTCQAWSGRTMWPKFTLPEVYGRTLPRDAASVWAGDAKKPDVILVNLCTNDFSKGAPEEEAWVAAYHAFLAQLRKEAPDATIYCAQGPMINDGYPAGGQAGTKSRLYIQRIVKECNDAGDAKVHYLEFPTQNIATDGVGADYHPNLVTHRKMADKFVAAIKQDLGWEPAKQ</sequence>
<protein>
    <submittedName>
        <fullName evidence="4">LysophospholiPASe L1</fullName>
    </submittedName>
</protein>
<dbReference type="PANTHER" id="PTHR37834:SF2">
    <property type="entry name" value="ESTERASE, SGNH HYDROLASE-TYPE"/>
    <property type="match status" value="1"/>
</dbReference>
<dbReference type="PANTHER" id="PTHR37834">
    <property type="entry name" value="GDSL-LIKE LIPASE/ACYLHYDROLASE DOMAIN PROTEIN (AFU_ORTHOLOGUE AFUA_2G00620)"/>
    <property type="match status" value="1"/>
</dbReference>
<dbReference type="InterPro" id="IPR036514">
    <property type="entry name" value="SGNH_hydro_sf"/>
</dbReference>
<dbReference type="InParanoid" id="A0A146G352"/>
<name>A0A146G352_TERSA</name>
<proteinExistence type="predicted"/>
<feature type="domain" description="SGNH hydrolase-type esterase" evidence="2">
    <location>
        <begin position="182"/>
        <end position="374"/>
    </location>
</feature>
<reference evidence="5" key="1">
    <citation type="journal article" date="2017" name="Genome Announc.">
        <title>Draft Genome Sequence of Terrimicrobium sacchariphilum NM-5T, a Facultative Anaerobic Soil Bacterium of the Class Spartobacteria.</title>
        <authorList>
            <person name="Qiu Y.L."/>
            <person name="Tourlousse D.M."/>
            <person name="Matsuura N."/>
            <person name="Ohashi A."/>
            <person name="Sekiguchi Y."/>
        </authorList>
    </citation>
    <scope>NUCLEOTIDE SEQUENCE [LARGE SCALE GENOMIC DNA]</scope>
    <source>
        <strain evidence="5">NM-5</strain>
    </source>
</reference>
<feature type="domain" description="Carbohydrate esterase 2 N-terminal" evidence="3">
    <location>
        <begin position="61"/>
        <end position="174"/>
    </location>
</feature>
<feature type="signal peptide" evidence="1">
    <location>
        <begin position="1"/>
        <end position="21"/>
    </location>
</feature>
<dbReference type="GO" id="GO:0052689">
    <property type="term" value="F:carboxylic ester hydrolase activity"/>
    <property type="evidence" value="ECO:0007669"/>
    <property type="project" value="InterPro"/>
</dbReference>
<accession>A0A146G352</accession>
<evidence type="ECO:0000259" key="2">
    <source>
        <dbReference type="Pfam" id="PF13472"/>
    </source>
</evidence>
<dbReference type="AlphaFoldDB" id="A0A146G352"/>
<dbReference type="RefSeq" id="WP_075078111.1">
    <property type="nucleotide sequence ID" value="NZ_BDCO01000002.1"/>
</dbReference>
<dbReference type="Pfam" id="PF17996">
    <property type="entry name" value="CE2_N"/>
    <property type="match status" value="1"/>
</dbReference>